<keyword evidence="2" id="KW-0472">Membrane</keyword>
<protein>
    <submittedName>
        <fullName evidence="3">Uncharacterized protein</fullName>
    </submittedName>
</protein>
<feature type="compositionally biased region" description="Basic residues" evidence="1">
    <location>
        <begin position="195"/>
        <end position="208"/>
    </location>
</feature>
<evidence type="ECO:0000256" key="2">
    <source>
        <dbReference type="SAM" id="Phobius"/>
    </source>
</evidence>
<sequence length="465" mass="49975">MITCHPTFRTFRPNDSHHLQHHYPEPSVASVALSARYIYLHLIYIAIATFSTVFTMATSTRQPFGEIGSSRLQVLQSAKNRQNAISPNFTSSQGLKAMSTPSTGKRQRAPEIYEDADSENMDLCAFSSPTKKSRTANNSIDAGYIKPAAFSIFASPVKPSSASLHATPSVPSVRKTLSSPSTAKSTPITNSRGSPKNKRLHVISKRRASSSPFRRVNPPSFNLSSPGLPFSIDAALSGSISTYTPKAPTVAATPVSAPAAAPAPVLDDSMPKSWFFDIHEDTPEQEAANLMEHSASVLDISSDDDAATKLCNEDRGKENVPPPDFRAAANTRKRNHASSLDDGYETDILVQAPAKHRRMRKVVQDAMDEDRKPLGDLAPSEFYAEGCDATSYVTVDAGIEKPSGLSKEFDASSVTPEKKKKHVVIEEVPAVAEEETTTASAQEDVVAAPAAQTTSQSSEVLVAAS</sequence>
<evidence type="ECO:0000313" key="3">
    <source>
        <dbReference type="EMBL" id="KAL1799319.1"/>
    </source>
</evidence>
<proteinExistence type="predicted"/>
<feature type="compositionally biased region" description="Low complexity" evidence="1">
    <location>
        <begin position="432"/>
        <end position="458"/>
    </location>
</feature>
<dbReference type="GeneID" id="96083678"/>
<gene>
    <name evidence="3" type="ORF">ACET3X_003356</name>
</gene>
<name>A0ABR3UU07_9PLEO</name>
<keyword evidence="2" id="KW-1133">Transmembrane helix</keyword>
<dbReference type="EMBL" id="JBHGVX010000002">
    <property type="protein sequence ID" value="KAL1799319.1"/>
    <property type="molecule type" value="Genomic_DNA"/>
</dbReference>
<accession>A0ABR3UU07</accession>
<dbReference type="Proteomes" id="UP001578633">
    <property type="component" value="Chromosome 2"/>
</dbReference>
<evidence type="ECO:0000256" key="1">
    <source>
        <dbReference type="SAM" id="MobiDB-lite"/>
    </source>
</evidence>
<feature type="region of interest" description="Disordered" evidence="1">
    <location>
        <begin position="85"/>
        <end position="108"/>
    </location>
</feature>
<feature type="compositionally biased region" description="Polar residues" evidence="1">
    <location>
        <begin position="161"/>
        <end position="194"/>
    </location>
</feature>
<feature type="compositionally biased region" description="Polar residues" evidence="1">
    <location>
        <begin position="85"/>
        <end position="104"/>
    </location>
</feature>
<organism evidence="3 4">
    <name type="scientific">Alternaria dauci</name>
    <dbReference type="NCBI Taxonomy" id="48095"/>
    <lineage>
        <taxon>Eukaryota</taxon>
        <taxon>Fungi</taxon>
        <taxon>Dikarya</taxon>
        <taxon>Ascomycota</taxon>
        <taxon>Pezizomycotina</taxon>
        <taxon>Dothideomycetes</taxon>
        <taxon>Pleosporomycetidae</taxon>
        <taxon>Pleosporales</taxon>
        <taxon>Pleosporineae</taxon>
        <taxon>Pleosporaceae</taxon>
        <taxon>Alternaria</taxon>
        <taxon>Alternaria sect. Porri</taxon>
    </lineage>
</organism>
<keyword evidence="2" id="KW-0812">Transmembrane</keyword>
<feature type="transmembrane region" description="Helical" evidence="2">
    <location>
        <begin position="37"/>
        <end position="57"/>
    </location>
</feature>
<comment type="caution">
    <text evidence="3">The sequence shown here is derived from an EMBL/GenBank/DDBJ whole genome shotgun (WGS) entry which is preliminary data.</text>
</comment>
<reference evidence="3 4" key="1">
    <citation type="submission" date="2024-09" db="EMBL/GenBank/DDBJ databases">
        <title>T2T genomes of carrot and Alternaria dauci and their utility for understanding host-pathogen interaction during carrot leaf blight disease.</title>
        <authorList>
            <person name="Liu W."/>
            <person name="Xu S."/>
            <person name="Ou C."/>
            <person name="Liu X."/>
            <person name="Zhuang F."/>
            <person name="Deng X.W."/>
        </authorList>
    </citation>
    <scope>NUCLEOTIDE SEQUENCE [LARGE SCALE GENOMIC DNA]</scope>
    <source>
        <strain evidence="3 4">A2016</strain>
    </source>
</reference>
<dbReference type="RefSeq" id="XP_069309903.1">
    <property type="nucleotide sequence ID" value="XM_069448622.1"/>
</dbReference>
<feature type="region of interest" description="Disordered" evidence="1">
    <location>
        <begin position="432"/>
        <end position="465"/>
    </location>
</feature>
<feature type="region of interest" description="Disordered" evidence="1">
    <location>
        <begin position="161"/>
        <end position="218"/>
    </location>
</feature>
<evidence type="ECO:0000313" key="4">
    <source>
        <dbReference type="Proteomes" id="UP001578633"/>
    </source>
</evidence>
<keyword evidence="4" id="KW-1185">Reference proteome</keyword>